<reference evidence="1 2" key="1">
    <citation type="submission" date="2019-02" db="EMBL/GenBank/DDBJ databases">
        <title>Deep-cultivation of Planctomycetes and their phenomic and genomic characterization uncovers novel biology.</title>
        <authorList>
            <person name="Wiegand S."/>
            <person name="Jogler M."/>
            <person name="Boedeker C."/>
            <person name="Pinto D."/>
            <person name="Vollmers J."/>
            <person name="Rivas-Marin E."/>
            <person name="Kohn T."/>
            <person name="Peeters S.H."/>
            <person name="Heuer A."/>
            <person name="Rast P."/>
            <person name="Oberbeckmann S."/>
            <person name="Bunk B."/>
            <person name="Jeske O."/>
            <person name="Meyerdierks A."/>
            <person name="Storesund J.E."/>
            <person name="Kallscheuer N."/>
            <person name="Luecker S."/>
            <person name="Lage O.M."/>
            <person name="Pohl T."/>
            <person name="Merkel B.J."/>
            <person name="Hornburger P."/>
            <person name="Mueller R.-W."/>
            <person name="Bruemmer F."/>
            <person name="Labrenz M."/>
            <person name="Spormann A.M."/>
            <person name="Op den Camp H."/>
            <person name="Overmann J."/>
            <person name="Amann R."/>
            <person name="Jetten M.S.M."/>
            <person name="Mascher T."/>
            <person name="Medema M.H."/>
            <person name="Devos D.P."/>
            <person name="Kaster A.-K."/>
            <person name="Ovreas L."/>
            <person name="Rohde M."/>
            <person name="Galperin M.Y."/>
            <person name="Jogler C."/>
        </authorList>
    </citation>
    <scope>NUCLEOTIDE SEQUENCE [LARGE SCALE GENOMIC DNA]</scope>
    <source>
        <strain evidence="1 2">TBK1r</strain>
    </source>
</reference>
<sequence>MNNVIHICPRAVFANTYHGSYKDTISRIRFLESADCFYHQVVIDDDDVSQVLDAVSSLNTANILLEYSRYPNVLKGLRKRFPAAFIAVRSHNLEPLQHLDNLGWFPQRGPLWMIYGMGCLFRNDLTVKRYASAIWSISDWENRVYWNRMPGRAEVVWLPYHCPDHLVSTDMSAAQSRTIVACMPTSQKNRKSWELVSNFISFAQRMRESGFDDLDYVVTGAVESWGLPETSAVQFSGMIDDLAGFLGRTRAIAMLSGLGYGFKTTLGDAVANGASVLVHPRLHRRLPEDMKRHALACDPTSTFDCDSVYRWMHEQTGDTDLVSRYQDRSVDLLNRLLSADSND</sequence>
<dbReference type="RefSeq" id="WP_145209210.1">
    <property type="nucleotide sequence ID" value="NZ_CP036432.1"/>
</dbReference>
<accession>A0ABX5XLX4</accession>
<dbReference type="Proteomes" id="UP000318081">
    <property type="component" value="Chromosome"/>
</dbReference>
<proteinExistence type="predicted"/>
<evidence type="ECO:0008006" key="3">
    <source>
        <dbReference type="Google" id="ProtNLM"/>
    </source>
</evidence>
<dbReference type="EMBL" id="CP036432">
    <property type="protein sequence ID" value="QDV82994.1"/>
    <property type="molecule type" value="Genomic_DNA"/>
</dbReference>
<gene>
    <name evidence="1" type="ORF">TBK1r_19270</name>
</gene>
<evidence type="ECO:0000313" key="1">
    <source>
        <dbReference type="EMBL" id="QDV82994.1"/>
    </source>
</evidence>
<keyword evidence="2" id="KW-1185">Reference proteome</keyword>
<evidence type="ECO:0000313" key="2">
    <source>
        <dbReference type="Proteomes" id="UP000318081"/>
    </source>
</evidence>
<name>A0ABX5XLX4_9BACT</name>
<protein>
    <recommendedName>
        <fullName evidence="3">Glycosyltransferase family 1 protein</fullName>
    </recommendedName>
</protein>
<organism evidence="1 2">
    <name type="scientific">Stieleria magnilauensis</name>
    <dbReference type="NCBI Taxonomy" id="2527963"/>
    <lineage>
        <taxon>Bacteria</taxon>
        <taxon>Pseudomonadati</taxon>
        <taxon>Planctomycetota</taxon>
        <taxon>Planctomycetia</taxon>
        <taxon>Pirellulales</taxon>
        <taxon>Pirellulaceae</taxon>
        <taxon>Stieleria</taxon>
    </lineage>
</organism>